<dbReference type="EMBL" id="LXWW01000141">
    <property type="protein sequence ID" value="OAO15429.1"/>
    <property type="molecule type" value="Genomic_DNA"/>
</dbReference>
<reference evidence="3 4" key="1">
    <citation type="submission" date="2016-05" db="EMBL/GenBank/DDBJ databases">
        <title>Nuclear genome of Blastocystis sp. subtype 1 NandII.</title>
        <authorList>
            <person name="Gentekaki E."/>
            <person name="Curtis B."/>
            <person name="Stairs C."/>
            <person name="Eme L."/>
            <person name="Herman E."/>
            <person name="Klimes V."/>
            <person name="Arias M.C."/>
            <person name="Elias M."/>
            <person name="Hilliou F."/>
            <person name="Klute M."/>
            <person name="Malik S.-B."/>
            <person name="Pightling A."/>
            <person name="Rachubinski R."/>
            <person name="Salas D."/>
            <person name="Schlacht A."/>
            <person name="Suga H."/>
            <person name="Archibald J."/>
            <person name="Ball S.G."/>
            <person name="Clark G."/>
            <person name="Dacks J."/>
            <person name="Van Der Giezen M."/>
            <person name="Tsaousis A."/>
            <person name="Roger A."/>
        </authorList>
    </citation>
    <scope>NUCLEOTIDE SEQUENCE [LARGE SCALE GENOMIC DNA]</scope>
    <source>
        <strain evidence="4">ATCC 50177 / NandII</strain>
        <strain evidence="3">NandII</strain>
    </source>
</reference>
<sequence length="342" mass="38981">MVLLHLLILCLWIGCSAELNDFLCRECGSPLSSLDVLGDEVAEDSEGQFREESIPEKYNVRYDHFPEIMSQEKPDLYYFDDIDERNILILPEKTPSRHFPGYTFQSIVCRQCKSRIGYMFSPVEDPFAPIHPDQIDFSRLSLLDFCPYTHCWDVEETVRKAITDQDILSFQHGRSMFSFSSALTVTNQTIVSQSEFYFSLLAVFDENATSLFAYDYADSPPSPFFSIYLSPSNETIHVDVEEMLQKGEMQAIRLNLSAGDGLTELRFVWCPQFVDAIRYSSMACEQHGHAYCRVTFCVGDLAMAQGRVPGSFFGLLAKAVVMDNVELDATLDRLTRLHFSVE</sequence>
<keyword evidence="1" id="KW-0732">Signal</keyword>
<gene>
    <name evidence="3" type="ORF">AV274_2860</name>
    <name evidence="2" type="ORF">AV274_5232</name>
</gene>
<dbReference type="EMBL" id="LXWW01000466">
    <property type="protein sequence ID" value="OAO13084.1"/>
    <property type="molecule type" value="Genomic_DNA"/>
</dbReference>
<evidence type="ECO:0008006" key="5">
    <source>
        <dbReference type="Google" id="ProtNLM"/>
    </source>
</evidence>
<evidence type="ECO:0000313" key="4">
    <source>
        <dbReference type="Proteomes" id="UP000078348"/>
    </source>
</evidence>
<evidence type="ECO:0000313" key="2">
    <source>
        <dbReference type="EMBL" id="OAO13084.1"/>
    </source>
</evidence>
<protein>
    <recommendedName>
        <fullName evidence="5">CULT domain-containing protein</fullName>
    </recommendedName>
</protein>
<accession>A0A196SHI7</accession>
<dbReference type="AlphaFoldDB" id="A0A196SHI7"/>
<feature type="chain" id="PRO_5009084532" description="CULT domain-containing protein" evidence="1">
    <location>
        <begin position="18"/>
        <end position="342"/>
    </location>
</feature>
<dbReference type="OrthoDB" id="230826at2759"/>
<name>A0A196SHI7_BLAHN</name>
<feature type="signal peptide" evidence="1">
    <location>
        <begin position="1"/>
        <end position="17"/>
    </location>
</feature>
<evidence type="ECO:0000256" key="1">
    <source>
        <dbReference type="SAM" id="SignalP"/>
    </source>
</evidence>
<comment type="caution">
    <text evidence="3">The sequence shown here is derived from an EMBL/GenBank/DDBJ whole genome shotgun (WGS) entry which is preliminary data.</text>
</comment>
<dbReference type="Gene3D" id="2.170.150.20">
    <property type="entry name" value="Peptide methionine sulfoxide reductase"/>
    <property type="match status" value="1"/>
</dbReference>
<proteinExistence type="predicted"/>
<keyword evidence="4" id="KW-1185">Reference proteome</keyword>
<organism evidence="3 4">
    <name type="scientific">Blastocystis sp. subtype 1 (strain ATCC 50177 / NandII)</name>
    <dbReference type="NCBI Taxonomy" id="478820"/>
    <lineage>
        <taxon>Eukaryota</taxon>
        <taxon>Sar</taxon>
        <taxon>Stramenopiles</taxon>
        <taxon>Bigyra</taxon>
        <taxon>Opalozoa</taxon>
        <taxon>Opalinata</taxon>
        <taxon>Blastocystidae</taxon>
        <taxon>Blastocystis</taxon>
    </lineage>
</organism>
<dbReference type="Proteomes" id="UP000078348">
    <property type="component" value="Unassembled WGS sequence"/>
</dbReference>
<evidence type="ECO:0000313" key="3">
    <source>
        <dbReference type="EMBL" id="OAO15429.1"/>
    </source>
</evidence>